<dbReference type="InterPro" id="IPR033708">
    <property type="entry name" value="Anticodon_Ile_BEm"/>
</dbReference>
<evidence type="ECO:0000256" key="9">
    <source>
        <dbReference type="ARBA" id="ARBA00023146"/>
    </source>
</evidence>
<dbReference type="Pfam" id="PF00133">
    <property type="entry name" value="tRNA-synt_1"/>
    <property type="match status" value="1"/>
</dbReference>
<dbReference type="GO" id="GO:0002161">
    <property type="term" value="F:aminoacyl-tRNA deacylase activity"/>
    <property type="evidence" value="ECO:0007669"/>
    <property type="project" value="InterPro"/>
</dbReference>
<dbReference type="Gene3D" id="3.90.740.10">
    <property type="entry name" value="Valyl/Leucyl/Isoleucyl-tRNA synthetase, editing domain"/>
    <property type="match status" value="1"/>
</dbReference>
<dbReference type="PANTHER" id="PTHR42765:SF1">
    <property type="entry name" value="ISOLEUCINE--TRNA LIGASE, MITOCHONDRIAL"/>
    <property type="match status" value="1"/>
</dbReference>
<dbReference type="HAMAP" id="MF_02002">
    <property type="entry name" value="Ile_tRNA_synth_type1"/>
    <property type="match status" value="1"/>
</dbReference>
<proteinExistence type="inferred from homology"/>
<dbReference type="SUPFAM" id="SSF52374">
    <property type="entry name" value="Nucleotidylyl transferase"/>
    <property type="match status" value="1"/>
</dbReference>
<feature type="binding site" evidence="12">
    <location>
        <position position="911"/>
    </location>
    <ligand>
        <name>Zn(2+)</name>
        <dbReference type="ChEBI" id="CHEBI:29105"/>
    </ligand>
</feature>
<dbReference type="InterPro" id="IPR050081">
    <property type="entry name" value="Ile-tRNA_ligase"/>
</dbReference>
<dbReference type="AlphaFoldDB" id="Q2RQ34"/>
<evidence type="ECO:0000259" key="15">
    <source>
        <dbReference type="Pfam" id="PF08264"/>
    </source>
</evidence>
<feature type="short sequence motif" description="'HIGH' region" evidence="12">
    <location>
        <begin position="59"/>
        <end position="69"/>
    </location>
</feature>
<dbReference type="GO" id="GO:0006428">
    <property type="term" value="P:isoleucyl-tRNA aminoacylation"/>
    <property type="evidence" value="ECO:0007669"/>
    <property type="project" value="UniProtKB-UniRule"/>
</dbReference>
<dbReference type="Proteomes" id="UP000001929">
    <property type="component" value="Chromosome"/>
</dbReference>
<accession>Q2RQ34</accession>
<comment type="subunit">
    <text evidence="12">Monomer.</text>
</comment>
<dbReference type="eggNOG" id="COG0060">
    <property type="taxonomic scope" value="Bacteria"/>
</dbReference>
<dbReference type="HOGENOM" id="CLU_001493_7_1_5"/>
<dbReference type="SUPFAM" id="SSF47323">
    <property type="entry name" value="Anticodon-binding domain of a subclass of class I aminoacyl-tRNA synthetases"/>
    <property type="match status" value="1"/>
</dbReference>
<dbReference type="InterPro" id="IPR013155">
    <property type="entry name" value="M/V/L/I-tRNA-synth_anticd-bd"/>
</dbReference>
<evidence type="ECO:0000256" key="4">
    <source>
        <dbReference type="ARBA" id="ARBA00022723"/>
    </source>
</evidence>
<protein>
    <recommendedName>
        <fullName evidence="12">Isoleucine--tRNA ligase</fullName>
        <ecNumber evidence="12">6.1.1.5</ecNumber>
    </recommendedName>
    <alternativeName>
        <fullName evidence="12">Isoleucyl-tRNA synthetase</fullName>
        <shortName evidence="12">IleRS</shortName>
    </alternativeName>
</protein>
<gene>
    <name evidence="12" type="primary">ileS</name>
    <name evidence="16" type="ordered locus">Rru_A2966</name>
</gene>
<dbReference type="InterPro" id="IPR002300">
    <property type="entry name" value="aa-tRNA-synth_Ia"/>
</dbReference>
<name>Q2RQ34_RHORT</name>
<evidence type="ECO:0000256" key="2">
    <source>
        <dbReference type="ARBA" id="ARBA00022490"/>
    </source>
</evidence>
<dbReference type="GO" id="GO:0005524">
    <property type="term" value="F:ATP binding"/>
    <property type="evidence" value="ECO:0007669"/>
    <property type="project" value="UniProtKB-UniRule"/>
</dbReference>
<dbReference type="RefSeq" id="WP_011390714.1">
    <property type="nucleotide sequence ID" value="NC_007643.1"/>
</dbReference>
<keyword evidence="6 12" id="KW-0862">Zinc</keyword>
<dbReference type="InterPro" id="IPR010663">
    <property type="entry name" value="Znf_FPG/IleRS"/>
</dbReference>
<comment type="catalytic activity">
    <reaction evidence="11 12">
        <text>tRNA(Ile) + L-isoleucine + ATP = L-isoleucyl-tRNA(Ile) + AMP + diphosphate</text>
        <dbReference type="Rhea" id="RHEA:11060"/>
        <dbReference type="Rhea" id="RHEA-COMP:9666"/>
        <dbReference type="Rhea" id="RHEA-COMP:9695"/>
        <dbReference type="ChEBI" id="CHEBI:30616"/>
        <dbReference type="ChEBI" id="CHEBI:33019"/>
        <dbReference type="ChEBI" id="CHEBI:58045"/>
        <dbReference type="ChEBI" id="CHEBI:78442"/>
        <dbReference type="ChEBI" id="CHEBI:78528"/>
        <dbReference type="ChEBI" id="CHEBI:456215"/>
        <dbReference type="EC" id="6.1.1.5"/>
    </reaction>
</comment>
<evidence type="ECO:0000313" key="17">
    <source>
        <dbReference type="Proteomes" id="UP000001929"/>
    </source>
</evidence>
<keyword evidence="8 12" id="KW-0648">Protein biosynthesis</keyword>
<evidence type="ECO:0000256" key="8">
    <source>
        <dbReference type="ARBA" id="ARBA00022917"/>
    </source>
</evidence>
<dbReference type="FunFam" id="3.40.50.620:FF:000042">
    <property type="entry name" value="Isoleucine--tRNA ligase"/>
    <property type="match status" value="1"/>
</dbReference>
<feature type="short sequence motif" description="'KMSKS' region" evidence="12">
    <location>
        <begin position="611"/>
        <end position="615"/>
    </location>
</feature>
<feature type="domain" description="Methionyl/Valyl/Leucyl/Isoleucyl-tRNA synthetase anticodon-binding" evidence="15">
    <location>
        <begin position="694"/>
        <end position="845"/>
    </location>
</feature>
<dbReference type="EMBL" id="CP000230">
    <property type="protein sequence ID" value="ABC23761.1"/>
    <property type="molecule type" value="Genomic_DNA"/>
</dbReference>
<dbReference type="InterPro" id="IPR002301">
    <property type="entry name" value="Ile-tRNA-ligase"/>
</dbReference>
<feature type="domain" description="Aminoacyl-tRNA synthetase class Ia" evidence="13">
    <location>
        <begin position="29"/>
        <end position="649"/>
    </location>
</feature>
<evidence type="ECO:0000256" key="7">
    <source>
        <dbReference type="ARBA" id="ARBA00022840"/>
    </source>
</evidence>
<keyword evidence="3 12" id="KW-0436">Ligase</keyword>
<dbReference type="NCBIfam" id="TIGR00392">
    <property type="entry name" value="ileS"/>
    <property type="match status" value="1"/>
</dbReference>
<dbReference type="KEGG" id="rru:Rru_A2966"/>
<evidence type="ECO:0000256" key="3">
    <source>
        <dbReference type="ARBA" id="ARBA00022598"/>
    </source>
</evidence>
<dbReference type="Pfam" id="PF08264">
    <property type="entry name" value="Anticodon_1"/>
    <property type="match status" value="1"/>
</dbReference>
<dbReference type="PANTHER" id="PTHR42765">
    <property type="entry name" value="SOLEUCYL-TRNA SYNTHETASE"/>
    <property type="match status" value="1"/>
</dbReference>
<feature type="binding site" evidence="12">
    <location>
        <position position="908"/>
    </location>
    <ligand>
        <name>Zn(2+)</name>
        <dbReference type="ChEBI" id="CHEBI:29105"/>
    </ligand>
</feature>
<evidence type="ECO:0000256" key="1">
    <source>
        <dbReference type="ARBA" id="ARBA00006887"/>
    </source>
</evidence>
<dbReference type="InterPro" id="IPR014729">
    <property type="entry name" value="Rossmann-like_a/b/a_fold"/>
</dbReference>
<reference evidence="16 17" key="1">
    <citation type="journal article" date="2011" name="Stand. Genomic Sci.">
        <title>Complete genome sequence of Rhodospirillum rubrum type strain (S1).</title>
        <authorList>
            <person name="Munk A.C."/>
            <person name="Copeland A."/>
            <person name="Lucas S."/>
            <person name="Lapidus A."/>
            <person name="Del Rio T.G."/>
            <person name="Barry K."/>
            <person name="Detter J.C."/>
            <person name="Hammon N."/>
            <person name="Israni S."/>
            <person name="Pitluck S."/>
            <person name="Brettin T."/>
            <person name="Bruce D."/>
            <person name="Han C."/>
            <person name="Tapia R."/>
            <person name="Gilna P."/>
            <person name="Schmutz J."/>
            <person name="Larimer F."/>
            <person name="Land M."/>
            <person name="Kyrpides N.C."/>
            <person name="Mavromatis K."/>
            <person name="Richardson P."/>
            <person name="Rohde M."/>
            <person name="Goker M."/>
            <person name="Klenk H.P."/>
            <person name="Zhang Y."/>
            <person name="Roberts G.P."/>
            <person name="Reslewic S."/>
            <person name="Schwartz D.C."/>
        </authorList>
    </citation>
    <scope>NUCLEOTIDE SEQUENCE [LARGE SCALE GENOMIC DNA]</scope>
    <source>
        <strain evidence="17">ATCC 11170 / ATH 1.1.1 / DSM 467 / LMG 4362 / NCIMB 8255 / S1</strain>
    </source>
</reference>
<dbReference type="InterPro" id="IPR009008">
    <property type="entry name" value="Val/Leu/Ile-tRNA-synth_edit"/>
</dbReference>
<comment type="domain">
    <text evidence="12">IleRS has two distinct active sites: one for aminoacylation and one for editing. The misactivated valine is translocated from the active site to the editing site, which sterically excludes the correctly activated isoleucine. The single editing site contains two valyl binding pockets, one specific for each substrate (Val-AMP or Val-tRNA(Ile)).</text>
</comment>
<organism evidence="16 17">
    <name type="scientific">Rhodospirillum rubrum (strain ATCC 11170 / ATH 1.1.1 / DSM 467 / LMG 4362 / NCIMB 8255 / S1)</name>
    <dbReference type="NCBI Taxonomy" id="269796"/>
    <lineage>
        <taxon>Bacteria</taxon>
        <taxon>Pseudomonadati</taxon>
        <taxon>Pseudomonadota</taxon>
        <taxon>Alphaproteobacteria</taxon>
        <taxon>Rhodospirillales</taxon>
        <taxon>Rhodospirillaceae</taxon>
        <taxon>Rhodospirillum</taxon>
    </lineage>
</organism>
<comment type="cofactor">
    <cofactor evidence="12">
        <name>Zn(2+)</name>
        <dbReference type="ChEBI" id="CHEBI:29105"/>
    </cofactor>
    <text evidence="12">Binds 1 zinc ion per subunit.</text>
</comment>
<evidence type="ECO:0000259" key="13">
    <source>
        <dbReference type="Pfam" id="PF00133"/>
    </source>
</evidence>
<feature type="binding site" evidence="12">
    <location>
        <position position="570"/>
    </location>
    <ligand>
        <name>L-isoleucyl-5'-AMP</name>
        <dbReference type="ChEBI" id="CHEBI:178002"/>
    </ligand>
</feature>
<evidence type="ECO:0000256" key="10">
    <source>
        <dbReference type="ARBA" id="ARBA00025217"/>
    </source>
</evidence>
<feature type="binding site" evidence="12">
    <location>
        <position position="614"/>
    </location>
    <ligand>
        <name>ATP</name>
        <dbReference type="ChEBI" id="CHEBI:30616"/>
    </ligand>
</feature>
<keyword evidence="7 12" id="KW-0067">ATP-binding</keyword>
<dbReference type="PhylomeDB" id="Q2RQ34"/>
<evidence type="ECO:0000256" key="12">
    <source>
        <dbReference type="HAMAP-Rule" id="MF_02002"/>
    </source>
</evidence>
<evidence type="ECO:0000256" key="6">
    <source>
        <dbReference type="ARBA" id="ARBA00022833"/>
    </source>
</evidence>
<dbReference type="SUPFAM" id="SSF50677">
    <property type="entry name" value="ValRS/IleRS/LeuRS editing domain"/>
    <property type="match status" value="1"/>
</dbReference>
<feature type="binding site" evidence="12">
    <location>
        <position position="927"/>
    </location>
    <ligand>
        <name>Zn(2+)</name>
        <dbReference type="ChEBI" id="CHEBI:29105"/>
    </ligand>
</feature>
<dbReference type="InterPro" id="IPR023585">
    <property type="entry name" value="Ile-tRNA-ligase_type1"/>
</dbReference>
<dbReference type="PATRIC" id="fig|269796.9.peg.3075"/>
<comment type="function">
    <text evidence="10 12">Catalyzes the attachment of isoleucine to tRNA(Ile). As IleRS can inadvertently accommodate and process structurally similar amino acids such as valine, to avoid such errors it has two additional distinct tRNA(Ile)-dependent editing activities. One activity is designated as 'pretransfer' editing and involves the hydrolysis of activated Val-AMP. The other activity is designated 'posttransfer' editing and involves deacylation of mischarged Val-tRNA(Ile).</text>
</comment>
<dbReference type="STRING" id="269796.Rru_A2966"/>
<dbReference type="GO" id="GO:0008270">
    <property type="term" value="F:zinc ion binding"/>
    <property type="evidence" value="ECO:0007669"/>
    <property type="project" value="UniProtKB-UniRule"/>
</dbReference>
<feature type="domain" description="Zinc finger FPG/IleRS-type" evidence="14">
    <location>
        <begin position="905"/>
        <end position="932"/>
    </location>
</feature>
<keyword evidence="9 12" id="KW-0030">Aminoacyl-tRNA synthetase</keyword>
<comment type="similarity">
    <text evidence="1 12">Belongs to the class-I aminoacyl-tRNA synthetase family. IleS type 1 subfamily.</text>
</comment>
<keyword evidence="2 12" id="KW-0963">Cytoplasm</keyword>
<dbReference type="EnsemblBacteria" id="ABC23761">
    <property type="protein sequence ID" value="ABC23761"/>
    <property type="gene ID" value="Rru_A2966"/>
</dbReference>
<keyword evidence="4 12" id="KW-0479">Metal-binding</keyword>
<evidence type="ECO:0000259" key="14">
    <source>
        <dbReference type="Pfam" id="PF06827"/>
    </source>
</evidence>
<dbReference type="GO" id="GO:0005829">
    <property type="term" value="C:cytosol"/>
    <property type="evidence" value="ECO:0007669"/>
    <property type="project" value="TreeGrafter"/>
</dbReference>
<dbReference type="InterPro" id="IPR009080">
    <property type="entry name" value="tRNAsynth_Ia_anticodon-bd"/>
</dbReference>
<evidence type="ECO:0000256" key="11">
    <source>
        <dbReference type="ARBA" id="ARBA00048359"/>
    </source>
</evidence>
<dbReference type="Pfam" id="PF06827">
    <property type="entry name" value="zf-FPG_IleRS"/>
    <property type="match status" value="1"/>
</dbReference>
<dbReference type="GO" id="GO:0004822">
    <property type="term" value="F:isoleucine-tRNA ligase activity"/>
    <property type="evidence" value="ECO:0007669"/>
    <property type="project" value="UniProtKB-UniRule"/>
</dbReference>
<keyword evidence="17" id="KW-1185">Reference proteome</keyword>
<keyword evidence="5 12" id="KW-0547">Nucleotide-binding</keyword>
<dbReference type="CDD" id="cd07960">
    <property type="entry name" value="Anticodon_Ia_Ile_BEm"/>
    <property type="match status" value="1"/>
</dbReference>
<dbReference type="EC" id="6.1.1.5" evidence="12"/>
<dbReference type="GO" id="GO:0000049">
    <property type="term" value="F:tRNA binding"/>
    <property type="evidence" value="ECO:0007669"/>
    <property type="project" value="InterPro"/>
</dbReference>
<dbReference type="Gene3D" id="1.10.730.20">
    <property type="match status" value="1"/>
</dbReference>
<evidence type="ECO:0000313" key="16">
    <source>
        <dbReference type="EMBL" id="ABC23761.1"/>
    </source>
</evidence>
<sequence length="940" mass="104769">MTADYKSTVFLPTTDFPMKAGLAEKEPGILARWEKLDIYARLRERSKGREQFVLHDGPPYANGHLHNGHALNKILKDVITRSQQMLGKDANYVPGWDCHGLPIEWKIEERYRAQGRRKDEIDVIEFRRECRQFAEEWIAIQREEFKRLGITGDWKRPYTTMAFAAEAQIVRELGKFLMAGDLYKGAKPVLWSVVEKTALADAEVEYQDHTSTTIWIRFPVIRTPVTALEGASVVIWTTTPWTMPGNRAVAYGPGMDYVVFRVTATAEGSLARAGERIAVCADLLDDVLKQAKITEIEEIAHVKGADLAGTVCRHPWAGKGYDFEVPLLSGLFVTTEQGTGFVHMAPGHGEDDYFLCLANGIAPPDTVDGDGLYMDHVPGFAGKHVFKVAPDIVAAMIDAGALLAQGSLTHSYPHSWRSKAPLIFRNTPQWFISMEKNGLRDKALAAIDETRWVPPQGRNRIRAMIESRPDWCVSRQRSWGVPIAIFVDKRDGLPLRDAAVTERIAQAFGAEGADAWFTGDPRRFLGAEHDPENFEPVRDIVEVWFDSGSTHAFVLEARDDLKWPADLYLEGSDQHRGWFHTSLLESCGTRGRAPYDAVLTHGFLLDEKGDKLSKSKGNAESPQKVVSSVGADIMRLWVVSSDYTGDIRFGPEILKQTTDTYRRLRNTLRFLLGALAGFDKAERIDDIAAMPELERWVLHRLSEIDVKVRGCCDAFSFHEMFQELHGFCAVDLSAFYLDIRKDALYCDGAGSLRRRACRTVIDTVFDCLVKWLAPFVCFTAEEAWLTRFPSEDDSVHFQSFPTVPGDWRDDALAERWTKVRRLRRVITGALEVARANKTIGASLQAAPVVHAPAELLNACAGLDMAEISITSDITLTDSADQPIPEGAYTLDEVAGVGVVVALAEGEKCQRCWEILPDVGTHAHEGLCGRCDEVVSSLTAG</sequence>
<comment type="subcellular location">
    <subcellularLocation>
        <location evidence="12">Cytoplasm</location>
    </subcellularLocation>
</comment>
<dbReference type="CDD" id="cd00818">
    <property type="entry name" value="IleRS_core"/>
    <property type="match status" value="1"/>
</dbReference>
<dbReference type="Gene3D" id="3.40.50.620">
    <property type="entry name" value="HUPs"/>
    <property type="match status" value="2"/>
</dbReference>
<evidence type="ECO:0000256" key="5">
    <source>
        <dbReference type="ARBA" id="ARBA00022741"/>
    </source>
</evidence>
<feature type="binding site" evidence="12">
    <location>
        <position position="930"/>
    </location>
    <ligand>
        <name>Zn(2+)</name>
        <dbReference type="ChEBI" id="CHEBI:29105"/>
    </ligand>
</feature>
<dbReference type="PRINTS" id="PR00984">
    <property type="entry name" value="TRNASYNTHILE"/>
</dbReference>